<feature type="domain" description="K Homology" evidence="4">
    <location>
        <begin position="50"/>
        <end position="123"/>
    </location>
</feature>
<accession>A0A7S2GUZ9</accession>
<dbReference type="PANTHER" id="PTHR10288">
    <property type="entry name" value="KH DOMAIN CONTAINING RNA BINDING PROTEIN"/>
    <property type="match status" value="1"/>
</dbReference>
<reference evidence="5" key="1">
    <citation type="submission" date="2021-01" db="EMBL/GenBank/DDBJ databases">
        <authorList>
            <person name="Corre E."/>
            <person name="Pelletier E."/>
            <person name="Niang G."/>
            <person name="Scheremetjew M."/>
            <person name="Finn R."/>
            <person name="Kale V."/>
            <person name="Holt S."/>
            <person name="Cochrane G."/>
            <person name="Meng A."/>
            <person name="Brown T."/>
            <person name="Cohen L."/>
        </authorList>
    </citation>
    <scope>NUCLEOTIDE SEQUENCE</scope>
    <source>
        <strain evidence="5">CCMP1381</strain>
    </source>
</reference>
<feature type="compositionally biased region" description="Basic residues" evidence="3">
    <location>
        <begin position="473"/>
        <end position="488"/>
    </location>
</feature>
<evidence type="ECO:0000259" key="4">
    <source>
        <dbReference type="SMART" id="SM00322"/>
    </source>
</evidence>
<evidence type="ECO:0000256" key="1">
    <source>
        <dbReference type="ARBA" id="ARBA00022737"/>
    </source>
</evidence>
<evidence type="ECO:0000313" key="5">
    <source>
        <dbReference type="EMBL" id="CAD9472092.1"/>
    </source>
</evidence>
<dbReference type="AlphaFoldDB" id="A0A7S2GUZ9"/>
<dbReference type="PROSITE" id="PS50084">
    <property type="entry name" value="KH_TYPE_1"/>
    <property type="match status" value="2"/>
</dbReference>
<keyword evidence="1" id="KW-0677">Repeat</keyword>
<protein>
    <recommendedName>
        <fullName evidence="4">K Homology domain-containing protein</fullName>
    </recommendedName>
</protein>
<evidence type="ECO:0000256" key="2">
    <source>
        <dbReference type="PROSITE-ProRule" id="PRU00117"/>
    </source>
</evidence>
<keyword evidence="2" id="KW-0694">RNA-binding</keyword>
<feature type="region of interest" description="Disordered" evidence="3">
    <location>
        <begin position="456"/>
        <end position="606"/>
    </location>
</feature>
<feature type="compositionally biased region" description="Basic and acidic residues" evidence="3">
    <location>
        <begin position="522"/>
        <end position="534"/>
    </location>
</feature>
<dbReference type="EMBL" id="HBGS01053441">
    <property type="protein sequence ID" value="CAD9472092.1"/>
    <property type="molecule type" value="Transcribed_RNA"/>
</dbReference>
<dbReference type="InterPro" id="IPR004087">
    <property type="entry name" value="KH_dom"/>
</dbReference>
<name>A0A7S2GUZ9_9STRA</name>
<organism evidence="5">
    <name type="scientific">Octactis speculum</name>
    <dbReference type="NCBI Taxonomy" id="3111310"/>
    <lineage>
        <taxon>Eukaryota</taxon>
        <taxon>Sar</taxon>
        <taxon>Stramenopiles</taxon>
        <taxon>Ochrophyta</taxon>
        <taxon>Dictyochophyceae</taxon>
        <taxon>Dictyochales</taxon>
        <taxon>Dictyochaceae</taxon>
        <taxon>Octactis</taxon>
    </lineage>
</organism>
<feature type="compositionally biased region" description="Polar residues" evidence="3">
    <location>
        <begin position="507"/>
        <end position="521"/>
    </location>
</feature>
<feature type="region of interest" description="Disordered" evidence="3">
    <location>
        <begin position="397"/>
        <end position="422"/>
    </location>
</feature>
<evidence type="ECO:0000256" key="3">
    <source>
        <dbReference type="SAM" id="MobiDB-lite"/>
    </source>
</evidence>
<gene>
    <name evidence="5" type="ORF">DSPE1174_LOCUS27571</name>
</gene>
<dbReference type="GO" id="GO:0003723">
    <property type="term" value="F:RNA binding"/>
    <property type="evidence" value="ECO:0007669"/>
    <property type="project" value="UniProtKB-UniRule"/>
</dbReference>
<feature type="compositionally biased region" description="Acidic residues" evidence="3">
    <location>
        <begin position="308"/>
        <end position="328"/>
    </location>
</feature>
<dbReference type="InterPro" id="IPR036612">
    <property type="entry name" value="KH_dom_type_1_sf"/>
</dbReference>
<feature type="compositionally biased region" description="Basic and acidic residues" evidence="3">
    <location>
        <begin position="581"/>
        <end position="597"/>
    </location>
</feature>
<dbReference type="Pfam" id="PF00013">
    <property type="entry name" value="KH_1"/>
    <property type="match status" value="2"/>
</dbReference>
<dbReference type="SMART" id="SM00322">
    <property type="entry name" value="KH"/>
    <property type="match status" value="2"/>
</dbReference>
<feature type="compositionally biased region" description="Low complexity" evidence="3">
    <location>
        <begin position="293"/>
        <end position="302"/>
    </location>
</feature>
<feature type="region of interest" description="Disordered" evidence="3">
    <location>
        <begin position="293"/>
        <end position="374"/>
    </location>
</feature>
<dbReference type="SUPFAM" id="SSF54791">
    <property type="entry name" value="Eukaryotic type KH-domain (KH-domain type I)"/>
    <property type="match status" value="2"/>
</dbReference>
<dbReference type="InterPro" id="IPR004088">
    <property type="entry name" value="KH_dom_type_1"/>
</dbReference>
<proteinExistence type="predicted"/>
<feature type="domain" description="K Homology" evidence="4">
    <location>
        <begin position="126"/>
        <end position="200"/>
    </location>
</feature>
<sequence>MSRHETAGDDASTENPVVSEQVITVEDSSINEEQRLSSEVAAALEKYECRRFSITLWVPDEQVGMVIGKGGNMIGHIRRETNTTIQILPQTDDGEKSLWAPVSIRGHPNSARAAISMVVKLVDEIDDAVAEFHLERTRHALIIGPKGSTIRRLSADSQVRIHVPSKRDTSSEGPPNNLISLEGSVPNVFSCLSSLLEVCYGSKAKESDLRRSEEVREEVLQVVLSQVFLLDHSAIVPSSLRITEPQGEGSSRQRRFPHLPLYITVSKFTNTKISRGRTPEEMKIAPLEVAAEDATAAEPAAEGINVEDVLDKEDEEVSEDVREDDYVVEETLHEAQGSVSDDDEDKSETGLPDTDVDDDNEFEDCYDPGPEPSVDDQFAEAEGEETLVDVDVEIADGGEDTLGHDDNSDKFSASGGEKPASVDEVEANGFADGTVISFTIRGPGSKVTTAVKALQKLLDGTHPKNVISGLKSSRTRQGNKRGNGRRGRGDRGSTSMTGDSTAHREAGNNSDPAASGHTSGRQNRDQTASKRDTGPKQSTGKVSRGGRVKDGEQGGPVSARQTDGGGRRGKENHGTSNSSDSAKRVSGGERQRRERAPDRRRKLPVG</sequence>
<dbReference type="CDD" id="cd00105">
    <property type="entry name" value="KH-I"/>
    <property type="match status" value="1"/>
</dbReference>
<feature type="compositionally biased region" description="Acidic residues" evidence="3">
    <location>
        <begin position="354"/>
        <end position="366"/>
    </location>
</feature>
<dbReference type="Gene3D" id="3.30.1370.10">
    <property type="entry name" value="K Homology domain, type 1"/>
    <property type="match status" value="2"/>
</dbReference>